<reference evidence="1 2" key="1">
    <citation type="submission" date="2017-02" db="EMBL/GenBank/DDBJ databases">
        <title>The new phylogeny of genus Mycobacterium.</title>
        <authorList>
            <person name="Tortoli E."/>
            <person name="Trovato A."/>
            <person name="Cirillo D.M."/>
        </authorList>
    </citation>
    <scope>NUCLEOTIDE SEQUENCE [LARGE SCALE GENOMIC DNA]</scope>
    <source>
        <strain evidence="1 2">CCUG 56329</strain>
    </source>
</reference>
<dbReference type="Proteomes" id="UP000192847">
    <property type="component" value="Unassembled WGS sequence"/>
</dbReference>
<accession>A0ABX3TSS6</accession>
<organism evidence="1 2">
    <name type="scientific">Mycobacterium timonense</name>
    <dbReference type="NCBI Taxonomy" id="701043"/>
    <lineage>
        <taxon>Bacteria</taxon>
        <taxon>Bacillati</taxon>
        <taxon>Actinomycetota</taxon>
        <taxon>Actinomycetes</taxon>
        <taxon>Mycobacteriales</taxon>
        <taxon>Mycobacteriaceae</taxon>
        <taxon>Mycobacterium</taxon>
        <taxon>Mycobacterium avium complex (MAC)</taxon>
    </lineage>
</organism>
<gene>
    <name evidence="1" type="ORF">BST46_01935</name>
</gene>
<evidence type="ECO:0000313" key="1">
    <source>
        <dbReference type="EMBL" id="ORB81782.1"/>
    </source>
</evidence>
<sequence>MASGDGFSDALLAVQGNATRSAIKGLQLHTGNPGVGGAANKSSAPMQTPVWTVVDAAGGFDLAAPVQFSGGTPNGLAPYVSAWSDTSGSGTWYGNFPLTGDLTFDSNGQLTLETFTVTGAAA</sequence>
<dbReference type="RefSeq" id="WP_019732476.1">
    <property type="nucleotide sequence ID" value="NZ_MVIL01000003.1"/>
</dbReference>
<keyword evidence="2" id="KW-1185">Reference proteome</keyword>
<name>A0ABX3TSS6_9MYCO</name>
<dbReference type="EMBL" id="MVIL01000003">
    <property type="protein sequence ID" value="ORB81782.1"/>
    <property type="molecule type" value="Genomic_DNA"/>
</dbReference>
<proteinExistence type="predicted"/>
<evidence type="ECO:0000313" key="2">
    <source>
        <dbReference type="Proteomes" id="UP000192847"/>
    </source>
</evidence>
<protein>
    <submittedName>
        <fullName evidence="1">Uncharacterized protein</fullName>
    </submittedName>
</protein>
<comment type="caution">
    <text evidence="1">The sequence shown here is derived from an EMBL/GenBank/DDBJ whole genome shotgun (WGS) entry which is preliminary data.</text>
</comment>